<dbReference type="InterPro" id="IPR045864">
    <property type="entry name" value="aa-tRNA-synth_II/BPL/LPL"/>
</dbReference>
<evidence type="ECO:0000256" key="1">
    <source>
        <dbReference type="ARBA" id="ARBA00005439"/>
    </source>
</evidence>
<reference evidence="13" key="1">
    <citation type="submission" date="2020-05" db="UniProtKB">
        <authorList>
            <consortium name="EnsemblMetazoa"/>
        </authorList>
    </citation>
    <scope>IDENTIFICATION</scope>
    <source>
        <strain evidence="13">TTRI</strain>
    </source>
</reference>
<name>A0A1A9UKK8_GLOAU</name>
<dbReference type="Gene3D" id="3.30.110.10">
    <property type="entry name" value="Translation initiation factor 3 (IF-3), C-terminal domain"/>
    <property type="match status" value="1"/>
</dbReference>
<dbReference type="InterPro" id="IPR002314">
    <property type="entry name" value="aa-tRNA-synt_IIb"/>
</dbReference>
<accession>A0A1A9UKK8</accession>
<protein>
    <recommendedName>
        <fullName evidence="3">threonine--tRNA ligase</fullName>
        <ecNumber evidence="3">6.1.1.3</ecNumber>
    </recommendedName>
    <alternativeName>
        <fullName evidence="10">Threonyl-tRNA synthetase</fullName>
    </alternativeName>
</protein>
<keyword evidence="8" id="KW-0648">Protein biosynthesis</keyword>
<evidence type="ECO:0000256" key="9">
    <source>
        <dbReference type="ARBA" id="ARBA00023146"/>
    </source>
</evidence>
<evidence type="ECO:0000256" key="4">
    <source>
        <dbReference type="ARBA" id="ARBA00022540"/>
    </source>
</evidence>
<evidence type="ECO:0000259" key="12">
    <source>
        <dbReference type="PROSITE" id="PS50862"/>
    </source>
</evidence>
<dbReference type="NCBIfam" id="TIGR00168">
    <property type="entry name" value="infC"/>
    <property type="match status" value="1"/>
</dbReference>
<evidence type="ECO:0000313" key="14">
    <source>
        <dbReference type="Proteomes" id="UP000078200"/>
    </source>
</evidence>
<keyword evidence="5" id="KW-0436">Ligase</keyword>
<dbReference type="PANTHER" id="PTHR11451">
    <property type="entry name" value="THREONINE-TRNA LIGASE"/>
    <property type="match status" value="1"/>
</dbReference>
<dbReference type="FunFam" id="3.30.110.10:FF:000001">
    <property type="entry name" value="Translation initiation factor IF-3"/>
    <property type="match status" value="1"/>
</dbReference>
<dbReference type="GO" id="GO:0005829">
    <property type="term" value="C:cytosol"/>
    <property type="evidence" value="ECO:0007669"/>
    <property type="project" value="TreeGrafter"/>
</dbReference>
<dbReference type="InterPro" id="IPR019813">
    <property type="entry name" value="Translation_initiation_fac3_CS"/>
</dbReference>
<evidence type="ECO:0000256" key="10">
    <source>
        <dbReference type="ARBA" id="ARBA00031900"/>
    </source>
</evidence>
<keyword evidence="9" id="KW-0030">Aminoacyl-tRNA synthetase</keyword>
<dbReference type="FunFam" id="3.10.20.80:FF:000001">
    <property type="entry name" value="Translation initiation factor IF-3"/>
    <property type="match status" value="1"/>
</dbReference>
<dbReference type="Gene3D" id="3.30.930.10">
    <property type="entry name" value="Bira Bifunctional Protein, Domain 2"/>
    <property type="match status" value="1"/>
</dbReference>
<keyword evidence="6" id="KW-0547">Nucleotide-binding</keyword>
<dbReference type="Proteomes" id="UP000078200">
    <property type="component" value="Unassembled WGS sequence"/>
</dbReference>
<dbReference type="PROSITE" id="PS00938">
    <property type="entry name" value="IF3"/>
    <property type="match status" value="1"/>
</dbReference>
<dbReference type="InterPro" id="IPR036787">
    <property type="entry name" value="T_IF-3_N_sf"/>
</dbReference>
<keyword evidence="4" id="KW-0396">Initiation factor</keyword>
<evidence type="ECO:0000256" key="6">
    <source>
        <dbReference type="ARBA" id="ARBA00022741"/>
    </source>
</evidence>
<evidence type="ECO:0000313" key="13">
    <source>
        <dbReference type="EnsemblMetazoa" id="GAUT007603-PA"/>
    </source>
</evidence>
<dbReference type="HAMAP" id="MF_00080">
    <property type="entry name" value="IF_3"/>
    <property type="match status" value="1"/>
</dbReference>
<dbReference type="InterPro" id="IPR006195">
    <property type="entry name" value="aa-tRNA-synth_II"/>
</dbReference>
<dbReference type="InterPro" id="IPR019814">
    <property type="entry name" value="Translation_initiation_fac_3_N"/>
</dbReference>
<keyword evidence="14" id="KW-1185">Reference proteome</keyword>
<evidence type="ECO:0000256" key="5">
    <source>
        <dbReference type="ARBA" id="ARBA00022598"/>
    </source>
</evidence>
<dbReference type="PROSITE" id="PS50862">
    <property type="entry name" value="AA_TRNA_LIGASE_II"/>
    <property type="match status" value="1"/>
</dbReference>
<dbReference type="EnsemblMetazoa" id="GAUT007603-RA">
    <property type="protein sequence ID" value="GAUT007603-PA"/>
    <property type="gene ID" value="GAUT007603"/>
</dbReference>
<dbReference type="InterPro" id="IPR001288">
    <property type="entry name" value="Translation_initiation_fac_3"/>
</dbReference>
<dbReference type="SUPFAM" id="SSF55200">
    <property type="entry name" value="Translation initiation factor IF3, C-terminal domain"/>
    <property type="match status" value="1"/>
</dbReference>
<dbReference type="InterPro" id="IPR019815">
    <property type="entry name" value="Translation_initiation_fac_3_C"/>
</dbReference>
<dbReference type="PRINTS" id="PR01047">
    <property type="entry name" value="TRNASYNTHTHR"/>
</dbReference>
<sequence>MNYNLWQSSGHLENYGNIRLSTRPKKRIGNDKIWDFAEQQLESVLKNKNIIFVHEPYEGAFYGPKIEFTLLDSLLRKWQCGTIQLDFFSPEKLQAYYINHENKRIHPVMIHRAILGSIERFIGILTEEYSGKYPLWLAPIQIVKFYQRNVNLEEYKIKTGKKYSAIRLNRINEEIHSKLVRIIGNNNSKLGILPLLEALKVAKESGMDLVEISPNANPPVCRIMNYGKFLYEKNKSNKEQKKKQKIINVKEIKFRPNTDTGDYQVKLRKLMSFLNNGDKVKITLRFRGREIIHQEIGTNMLNRICKDLSELAIIESFPKKIEGRQMVLILIPKKIKRY</sequence>
<evidence type="ECO:0000256" key="8">
    <source>
        <dbReference type="ARBA" id="ARBA00022917"/>
    </source>
</evidence>
<comment type="similarity">
    <text evidence="1">Belongs to the IF-3 family.</text>
</comment>
<dbReference type="InterPro" id="IPR036788">
    <property type="entry name" value="T_IF-3_C_sf"/>
</dbReference>
<organism evidence="13 14">
    <name type="scientific">Glossina austeni</name>
    <name type="common">Savannah tsetse fly</name>
    <dbReference type="NCBI Taxonomy" id="7395"/>
    <lineage>
        <taxon>Eukaryota</taxon>
        <taxon>Metazoa</taxon>
        <taxon>Ecdysozoa</taxon>
        <taxon>Arthropoda</taxon>
        <taxon>Hexapoda</taxon>
        <taxon>Insecta</taxon>
        <taxon>Pterygota</taxon>
        <taxon>Neoptera</taxon>
        <taxon>Endopterygota</taxon>
        <taxon>Diptera</taxon>
        <taxon>Brachycera</taxon>
        <taxon>Muscomorpha</taxon>
        <taxon>Hippoboscoidea</taxon>
        <taxon>Glossinidae</taxon>
        <taxon>Glossina</taxon>
    </lineage>
</organism>
<comment type="catalytic activity">
    <reaction evidence="11">
        <text>tRNA(Thr) + L-threonine + ATP = L-threonyl-tRNA(Thr) + AMP + diphosphate + H(+)</text>
        <dbReference type="Rhea" id="RHEA:24624"/>
        <dbReference type="Rhea" id="RHEA-COMP:9670"/>
        <dbReference type="Rhea" id="RHEA-COMP:9704"/>
        <dbReference type="ChEBI" id="CHEBI:15378"/>
        <dbReference type="ChEBI" id="CHEBI:30616"/>
        <dbReference type="ChEBI" id="CHEBI:33019"/>
        <dbReference type="ChEBI" id="CHEBI:57926"/>
        <dbReference type="ChEBI" id="CHEBI:78442"/>
        <dbReference type="ChEBI" id="CHEBI:78534"/>
        <dbReference type="ChEBI" id="CHEBI:456215"/>
        <dbReference type="EC" id="6.1.1.3"/>
    </reaction>
</comment>
<dbReference type="SUPFAM" id="SSF55681">
    <property type="entry name" value="Class II aaRS and biotin synthetases"/>
    <property type="match status" value="1"/>
</dbReference>
<dbReference type="PANTHER" id="PTHR11451:SF44">
    <property type="entry name" value="THREONINE--TRNA LIGASE, CHLOROPLASTIC_MITOCHONDRIAL 2"/>
    <property type="match status" value="1"/>
</dbReference>
<proteinExistence type="inferred from homology"/>
<evidence type="ECO:0000256" key="7">
    <source>
        <dbReference type="ARBA" id="ARBA00022840"/>
    </source>
</evidence>
<dbReference type="Pfam" id="PF00587">
    <property type="entry name" value="tRNA-synt_2b"/>
    <property type="match status" value="1"/>
</dbReference>
<dbReference type="InterPro" id="IPR002320">
    <property type="entry name" value="Thr-tRNA-ligase_IIa"/>
</dbReference>
<feature type="domain" description="Aminoacyl-transfer RNA synthetases class-II family profile" evidence="12">
    <location>
        <begin position="1"/>
        <end position="134"/>
    </location>
</feature>
<evidence type="ECO:0000256" key="11">
    <source>
        <dbReference type="ARBA" id="ARBA00049515"/>
    </source>
</evidence>
<dbReference type="SUPFAM" id="SSF54364">
    <property type="entry name" value="Translation initiation factor IF3, N-terminal domain"/>
    <property type="match status" value="1"/>
</dbReference>
<evidence type="ECO:0000256" key="2">
    <source>
        <dbReference type="ARBA" id="ARBA00008226"/>
    </source>
</evidence>
<dbReference type="AlphaFoldDB" id="A0A1A9UKK8"/>
<dbReference type="Pfam" id="PF05198">
    <property type="entry name" value="IF3_N"/>
    <property type="match status" value="1"/>
</dbReference>
<dbReference type="GO" id="GO:0006435">
    <property type="term" value="P:threonyl-tRNA aminoacylation"/>
    <property type="evidence" value="ECO:0007669"/>
    <property type="project" value="InterPro"/>
</dbReference>
<comment type="similarity">
    <text evidence="2">Belongs to the class-II aminoacyl-tRNA synthetase family.</text>
</comment>
<keyword evidence="7" id="KW-0067">ATP-binding</keyword>
<dbReference type="Pfam" id="PF00707">
    <property type="entry name" value="IF3_C"/>
    <property type="match status" value="1"/>
</dbReference>
<dbReference type="GO" id="GO:0005524">
    <property type="term" value="F:ATP binding"/>
    <property type="evidence" value="ECO:0007669"/>
    <property type="project" value="UniProtKB-KW"/>
</dbReference>
<dbReference type="VEuPathDB" id="VectorBase:GAUT007603"/>
<dbReference type="STRING" id="7395.A0A1A9UKK8"/>
<dbReference type="EC" id="6.1.1.3" evidence="3"/>
<evidence type="ECO:0000256" key="3">
    <source>
        <dbReference type="ARBA" id="ARBA00013163"/>
    </source>
</evidence>
<dbReference type="GO" id="GO:0004829">
    <property type="term" value="F:threonine-tRNA ligase activity"/>
    <property type="evidence" value="ECO:0007669"/>
    <property type="project" value="UniProtKB-EC"/>
</dbReference>
<dbReference type="Gene3D" id="3.10.20.80">
    <property type="entry name" value="Translation initiation factor 3 (IF-3), N-terminal domain"/>
    <property type="match status" value="1"/>
</dbReference>
<dbReference type="GO" id="GO:0003743">
    <property type="term" value="F:translation initiation factor activity"/>
    <property type="evidence" value="ECO:0007669"/>
    <property type="project" value="UniProtKB-KW"/>
</dbReference>